<evidence type="ECO:0000313" key="3">
    <source>
        <dbReference type="Proteomes" id="UP000070089"/>
    </source>
</evidence>
<feature type="coiled-coil region" evidence="1">
    <location>
        <begin position="242"/>
        <end position="269"/>
    </location>
</feature>
<dbReference type="EMBL" id="JXTI01000119">
    <property type="protein sequence ID" value="KWX12417.1"/>
    <property type="molecule type" value="Genomic_DNA"/>
</dbReference>
<protein>
    <submittedName>
        <fullName evidence="2">Uncharacterized protein</fullName>
    </submittedName>
</protein>
<proteinExistence type="predicted"/>
<gene>
    <name evidence="2" type="ORF">QR46_3626</name>
</gene>
<evidence type="ECO:0000313" key="2">
    <source>
        <dbReference type="EMBL" id="KWX12417.1"/>
    </source>
</evidence>
<dbReference type="Proteomes" id="UP000070089">
    <property type="component" value="Unassembled WGS sequence"/>
</dbReference>
<dbReference type="VEuPathDB" id="GiardiaDB:QR46_3626"/>
<dbReference type="OrthoDB" id="10252213at2759"/>
<dbReference type="AlphaFoldDB" id="A0A132NQW8"/>
<comment type="caution">
    <text evidence="2">The sequence shown here is derived from an EMBL/GenBank/DDBJ whole genome shotgun (WGS) entry which is preliminary data.</text>
</comment>
<name>A0A132NQW8_GIAIN</name>
<evidence type="ECO:0000256" key="1">
    <source>
        <dbReference type="SAM" id="Coils"/>
    </source>
</evidence>
<accession>A0A132NQW8</accession>
<reference evidence="2 3" key="1">
    <citation type="journal article" date="2015" name="Mol. Biochem. Parasitol.">
        <title>Identification of polymorphic genes for use in assemblage B genotyping assays through comparative genomics of multiple assemblage B Giardia duodenalis isolates.</title>
        <authorList>
            <person name="Wielinga C."/>
            <person name="Thompson R.C."/>
            <person name="Monis P."/>
            <person name="Ryan U."/>
        </authorList>
    </citation>
    <scope>NUCLEOTIDE SEQUENCE [LARGE SCALE GENOMIC DNA]</scope>
    <source>
        <strain evidence="2 3">BAH15c1</strain>
    </source>
</reference>
<sequence>MGVWDGALFTLIDIITTKQTTIFLLSCTFTLLVLSRYSSKRNLKHAIETVRIVRTMMPLDVQYPSVKGFNTRTYRWAAASSVENASIQSLSLLIVTSNALNPSWYILRHLPISGPFLLFEVTVLPQAKGLYAILVGHREGKTFNRAYPYAGTRVSDTKSPSIYHQAYESCSGITRGLYEALVSTDPGSIDIAKLVITCALMEDKIIFHTQNTECIDDLERILKALISVIRYATSFVPTDVQKKQISKKMVAAEREMANINAQKRSEKAAEDTKKFLKEYTERLRDPNLTEAERRKINRKLDSIEAQQRASLSKTLFGYSMPKIKPPKKSRTQIVYQ</sequence>
<keyword evidence="1" id="KW-0175">Coiled coil</keyword>
<organism evidence="2 3">
    <name type="scientific">Giardia duodenalis assemblage B</name>
    <dbReference type="NCBI Taxonomy" id="1394984"/>
    <lineage>
        <taxon>Eukaryota</taxon>
        <taxon>Metamonada</taxon>
        <taxon>Diplomonadida</taxon>
        <taxon>Hexamitidae</taxon>
        <taxon>Giardiinae</taxon>
        <taxon>Giardia</taxon>
    </lineage>
</organism>